<evidence type="ECO:0000313" key="2">
    <source>
        <dbReference type="EMBL" id="MBR0655507.1"/>
    </source>
</evidence>
<feature type="signal peptide" evidence="1">
    <location>
        <begin position="1"/>
        <end position="20"/>
    </location>
</feature>
<reference evidence="2" key="1">
    <citation type="submission" date="2020-01" db="EMBL/GenBank/DDBJ databases">
        <authorList>
            <person name="Rat A."/>
        </authorList>
    </citation>
    <scope>NUCLEOTIDE SEQUENCE</scope>
    <source>
        <strain evidence="2">LMG 28251</strain>
    </source>
</reference>
<sequence length="129" mass="13359">MLRRSFLATGLFAMPVAALAQGHSHNHAPGPNGGVIGEMGASHVELVARAGELRIYVLDAQDRPVSASGAAGSVIVQAQGRQQTVRLEAGEGNGFLVGRGDFPARGLRVVATLTLPGQPQRSVRFAAIP</sequence>
<dbReference type="Proteomes" id="UP001196068">
    <property type="component" value="Unassembled WGS sequence"/>
</dbReference>
<keyword evidence="1" id="KW-0732">Signal</keyword>
<feature type="chain" id="PRO_5042246898" evidence="1">
    <location>
        <begin position="21"/>
        <end position="129"/>
    </location>
</feature>
<reference evidence="2" key="2">
    <citation type="journal article" date="2021" name="Syst. Appl. Microbiol.">
        <title>Roseomonas hellenica sp. nov., isolated from roots of wild-growing Alkanna tinctoria.</title>
        <authorList>
            <person name="Rat A."/>
            <person name="Naranjo H.D."/>
            <person name="Lebbe L."/>
            <person name="Cnockaert M."/>
            <person name="Krigas N."/>
            <person name="Grigoriadou K."/>
            <person name="Maloupa E."/>
            <person name="Willems A."/>
        </authorList>
    </citation>
    <scope>NUCLEOTIDE SEQUENCE</scope>
    <source>
        <strain evidence="2">LMG 28251</strain>
    </source>
</reference>
<accession>A0AAF1JWS2</accession>
<organism evidence="2 3">
    <name type="scientific">Plastoroseomonas arctica</name>
    <dbReference type="NCBI Taxonomy" id="1509237"/>
    <lineage>
        <taxon>Bacteria</taxon>
        <taxon>Pseudomonadati</taxon>
        <taxon>Pseudomonadota</taxon>
        <taxon>Alphaproteobacteria</taxon>
        <taxon>Acetobacterales</taxon>
        <taxon>Acetobacteraceae</taxon>
        <taxon>Plastoroseomonas</taxon>
    </lineage>
</organism>
<name>A0AAF1JWS2_9PROT</name>
<protein>
    <submittedName>
        <fullName evidence="2">Uncharacterized protein</fullName>
    </submittedName>
</protein>
<proteinExistence type="predicted"/>
<evidence type="ECO:0000313" key="3">
    <source>
        <dbReference type="Proteomes" id="UP001196068"/>
    </source>
</evidence>
<comment type="caution">
    <text evidence="2">The sequence shown here is derived from an EMBL/GenBank/DDBJ whole genome shotgun (WGS) entry which is preliminary data.</text>
</comment>
<gene>
    <name evidence="2" type="ORF">GXW79_10475</name>
</gene>
<dbReference type="RefSeq" id="WP_211874341.1">
    <property type="nucleotide sequence ID" value="NZ_JAAEDH010000010.1"/>
</dbReference>
<dbReference type="EMBL" id="JAAEDH010000010">
    <property type="protein sequence ID" value="MBR0655507.1"/>
    <property type="molecule type" value="Genomic_DNA"/>
</dbReference>
<evidence type="ECO:0000256" key="1">
    <source>
        <dbReference type="SAM" id="SignalP"/>
    </source>
</evidence>
<keyword evidence="3" id="KW-1185">Reference proteome</keyword>
<dbReference type="AlphaFoldDB" id="A0AAF1JWS2"/>